<dbReference type="RefSeq" id="WP_072603381.1">
    <property type="nucleotide sequence ID" value="NZ_CP018171.1"/>
</dbReference>
<gene>
    <name evidence="1" type="ORF">BSQ44_09465</name>
</gene>
<dbReference type="Gene3D" id="6.10.250.730">
    <property type="match status" value="2"/>
</dbReference>
<protein>
    <recommendedName>
        <fullName evidence="3">DUF982 domain-containing protein</fullName>
    </recommendedName>
</protein>
<dbReference type="KEGG" id="meso:BSQ44_09465"/>
<proteinExistence type="predicted"/>
<dbReference type="OrthoDB" id="8083284at2"/>
<dbReference type="EMBL" id="CP018171">
    <property type="protein sequence ID" value="APH71575.1"/>
    <property type="molecule type" value="Genomic_DNA"/>
</dbReference>
<keyword evidence="2" id="KW-1185">Reference proteome</keyword>
<name>A0A1L3SQF4_9HYPH</name>
<dbReference type="Proteomes" id="UP000182840">
    <property type="component" value="Chromosome"/>
</dbReference>
<reference evidence="2" key="1">
    <citation type="submission" date="2016-11" db="EMBL/GenBank/DDBJ databases">
        <title>Mesorhizobium oceanicum sp. nov., isolated from deep seawater in South China Sea.</title>
        <authorList>
            <person name="Fu G.-Y."/>
        </authorList>
    </citation>
    <scope>NUCLEOTIDE SEQUENCE [LARGE SCALE GENOMIC DNA]</scope>
    <source>
        <strain evidence="2">B7</strain>
    </source>
</reference>
<evidence type="ECO:0000313" key="1">
    <source>
        <dbReference type="EMBL" id="APH71575.1"/>
    </source>
</evidence>
<evidence type="ECO:0008006" key="3">
    <source>
        <dbReference type="Google" id="ProtNLM"/>
    </source>
</evidence>
<sequence length="166" mass="18148">MQTGWFDVPVKVAAQQPNAVQSVANARDAADFLLHRWPREWGRQHYAARSACLAVLKGTREPTLAREAFAAAAREADILKEDLEMAENQDLPFDRVVTVSDPVGRVEIGSARQARDYLQSADWPSGGNQEDALNTAQAALDGLLSASDARDRFIEAAQQAGVLIFE</sequence>
<accession>A0A1L3SQF4</accession>
<dbReference type="InterPro" id="IPR010385">
    <property type="entry name" value="DUF982"/>
</dbReference>
<organism evidence="1 2">
    <name type="scientific">Aquibium oceanicum</name>
    <dbReference type="NCBI Taxonomy" id="1670800"/>
    <lineage>
        <taxon>Bacteria</taxon>
        <taxon>Pseudomonadati</taxon>
        <taxon>Pseudomonadota</taxon>
        <taxon>Alphaproteobacteria</taxon>
        <taxon>Hyphomicrobiales</taxon>
        <taxon>Phyllobacteriaceae</taxon>
        <taxon>Aquibium</taxon>
    </lineage>
</organism>
<dbReference type="AlphaFoldDB" id="A0A1L3SQF4"/>
<dbReference type="Pfam" id="PF06169">
    <property type="entry name" value="DUF982"/>
    <property type="match status" value="2"/>
</dbReference>
<evidence type="ECO:0000313" key="2">
    <source>
        <dbReference type="Proteomes" id="UP000182840"/>
    </source>
</evidence>